<dbReference type="InterPro" id="IPR050357">
    <property type="entry name" value="Arrestin_domain-protein"/>
</dbReference>
<feature type="region of interest" description="Disordered" evidence="1">
    <location>
        <begin position="589"/>
        <end position="689"/>
    </location>
</feature>
<feature type="domain" description="Arrestin C-terminal-like" evidence="2">
    <location>
        <begin position="184"/>
        <end position="338"/>
    </location>
</feature>
<feature type="compositionally biased region" description="Polar residues" evidence="1">
    <location>
        <begin position="589"/>
        <end position="602"/>
    </location>
</feature>
<feature type="compositionally biased region" description="Low complexity" evidence="1">
    <location>
        <begin position="603"/>
        <end position="615"/>
    </location>
</feature>
<dbReference type="SMART" id="SM01017">
    <property type="entry name" value="Arrestin_C"/>
    <property type="match status" value="1"/>
</dbReference>
<dbReference type="InterPro" id="IPR014756">
    <property type="entry name" value="Ig_E-set"/>
</dbReference>
<evidence type="ECO:0000313" key="4">
    <source>
        <dbReference type="Proteomes" id="UP000654370"/>
    </source>
</evidence>
<keyword evidence="4" id="KW-1185">Reference proteome</keyword>
<dbReference type="InterPro" id="IPR014752">
    <property type="entry name" value="Arrestin-like_C"/>
</dbReference>
<evidence type="ECO:0000256" key="1">
    <source>
        <dbReference type="SAM" id="MobiDB-lite"/>
    </source>
</evidence>
<dbReference type="PANTHER" id="PTHR11188">
    <property type="entry name" value="ARRESTIN DOMAIN CONTAINING PROTEIN"/>
    <property type="match status" value="1"/>
</dbReference>
<name>A0A8H7PTK0_MORIS</name>
<feature type="compositionally biased region" description="Acidic residues" evidence="1">
    <location>
        <begin position="648"/>
        <end position="664"/>
    </location>
</feature>
<dbReference type="Gene3D" id="2.60.40.640">
    <property type="match status" value="2"/>
</dbReference>
<feature type="compositionally biased region" description="Basic residues" evidence="1">
    <location>
        <begin position="671"/>
        <end position="689"/>
    </location>
</feature>
<dbReference type="Proteomes" id="UP000654370">
    <property type="component" value="Unassembled WGS sequence"/>
</dbReference>
<dbReference type="InterPro" id="IPR011021">
    <property type="entry name" value="Arrestin-like_N"/>
</dbReference>
<feature type="region of interest" description="Disordered" evidence="1">
    <location>
        <begin position="526"/>
        <end position="561"/>
    </location>
</feature>
<dbReference type="GO" id="GO:0005737">
    <property type="term" value="C:cytoplasm"/>
    <property type="evidence" value="ECO:0007669"/>
    <property type="project" value="TreeGrafter"/>
</dbReference>
<dbReference type="GO" id="GO:0015031">
    <property type="term" value="P:protein transport"/>
    <property type="evidence" value="ECO:0007669"/>
    <property type="project" value="TreeGrafter"/>
</dbReference>
<accession>A0A8H7PTK0</accession>
<dbReference type="EMBL" id="JAEPQZ010000006">
    <property type="protein sequence ID" value="KAG2180087.1"/>
    <property type="molecule type" value="Genomic_DNA"/>
</dbReference>
<dbReference type="SUPFAM" id="SSF81296">
    <property type="entry name" value="E set domains"/>
    <property type="match status" value="1"/>
</dbReference>
<organism evidence="3 4">
    <name type="scientific">Mortierella isabellina</name>
    <name type="common">Filamentous fungus</name>
    <name type="synonym">Umbelopsis isabellina</name>
    <dbReference type="NCBI Taxonomy" id="91625"/>
    <lineage>
        <taxon>Eukaryota</taxon>
        <taxon>Fungi</taxon>
        <taxon>Fungi incertae sedis</taxon>
        <taxon>Mucoromycota</taxon>
        <taxon>Mucoromycotina</taxon>
        <taxon>Umbelopsidomycetes</taxon>
        <taxon>Umbelopsidales</taxon>
        <taxon>Umbelopsidaceae</taxon>
        <taxon>Umbelopsis</taxon>
    </lineage>
</organism>
<dbReference type="Pfam" id="PF00339">
    <property type="entry name" value="Arrestin_N"/>
    <property type="match status" value="1"/>
</dbReference>
<comment type="caution">
    <text evidence="3">The sequence shown here is derived from an EMBL/GenBank/DDBJ whole genome shotgun (WGS) entry which is preliminary data.</text>
</comment>
<sequence length="689" mass="76199">MRIITRRKQNSSFYITLDEERYYFPGDCIRGKVTLHLQKPCKTASIRVCLWGKVATLIKDRKEEFPLFQKEIMAFQLPGGKSTVLEPRIHSYPFEFIIPTDLSLPSFMEQSDYPEGSITYAIQAIHDRPFVADILAQKAQLHIPLLEKIDVMSQQYQFAQEANAHCMFDHIPAEDGQNAYSIEHSMQAAVNAMIPRIAYVRGETIPVNVSIHHIYPFSRVGGLTISLCRAALFANGSKTYITPEIPVKTIKCDINVTDPRTLTQNICEQLLVPSTTPPTIDSNGRLLQVQYKIVITAELSDMNRSSLLSKLKNGNNEPHSPLHIATLHLPVKLGTLPFASMPIDPEEFGDDITEAENQSQVSEGSTIVFGIEKSMSRKSSISVPNIDLKRIMSRSDSINSYSSITSTASRQSWRSAPSGLSRNTSSTSTNSTPLRSHNGDPVPLYIMKELPTSPITTTSLPCDNTPVFELQEMDMSIPNMTLQPLQKALSDLSMEENSYILTPITTSPTDISASRRETWPSIDVQARSSIPPATPPHSTNTREPAVSLRSADSVRSTASEGRRKPFTTIFRDELSSDDEDAASYDTHLSSTTTLVDQNHVAPSSNSSSRNTRSTSEPALNFGNGPSPLSRRPLSNFTPFQGASHSDSESEASEASSDDESDADDPVVILSKQRKAAAKANKKRFMTIQR</sequence>
<dbReference type="AlphaFoldDB" id="A0A8H7PTK0"/>
<feature type="region of interest" description="Disordered" evidence="1">
    <location>
        <begin position="400"/>
        <end position="442"/>
    </location>
</feature>
<dbReference type="PANTHER" id="PTHR11188:SF17">
    <property type="entry name" value="FI21816P1"/>
    <property type="match status" value="1"/>
</dbReference>
<gene>
    <name evidence="3" type="ORF">INT43_003875</name>
</gene>
<dbReference type="Pfam" id="PF02752">
    <property type="entry name" value="Arrestin_C"/>
    <property type="match status" value="1"/>
</dbReference>
<dbReference type="OrthoDB" id="7785529at2759"/>
<protein>
    <recommendedName>
        <fullName evidence="2">Arrestin C-terminal-like domain-containing protein</fullName>
    </recommendedName>
</protein>
<proteinExistence type="predicted"/>
<feature type="compositionally biased region" description="Low complexity" evidence="1">
    <location>
        <begin position="400"/>
        <end position="436"/>
    </location>
</feature>
<evidence type="ECO:0000259" key="2">
    <source>
        <dbReference type="SMART" id="SM01017"/>
    </source>
</evidence>
<dbReference type="InterPro" id="IPR011022">
    <property type="entry name" value="Arrestin_C-like"/>
</dbReference>
<reference evidence="3" key="1">
    <citation type="submission" date="2020-12" db="EMBL/GenBank/DDBJ databases">
        <title>Metabolic potential, ecology and presence of endohyphal bacteria is reflected in genomic diversity of Mucoromycotina.</title>
        <authorList>
            <person name="Muszewska A."/>
            <person name="Okrasinska A."/>
            <person name="Steczkiewicz K."/>
            <person name="Drgas O."/>
            <person name="Orlowska M."/>
            <person name="Perlinska-Lenart U."/>
            <person name="Aleksandrzak-Piekarczyk T."/>
            <person name="Szatraj K."/>
            <person name="Zielenkiewicz U."/>
            <person name="Pilsyk S."/>
            <person name="Malc E."/>
            <person name="Mieczkowski P."/>
            <person name="Kruszewska J.S."/>
            <person name="Biernat P."/>
            <person name="Pawlowska J."/>
        </authorList>
    </citation>
    <scope>NUCLEOTIDE SEQUENCE</scope>
    <source>
        <strain evidence="3">WA0000067209</strain>
    </source>
</reference>
<evidence type="ECO:0000313" key="3">
    <source>
        <dbReference type="EMBL" id="KAG2180087.1"/>
    </source>
</evidence>